<organism evidence="10">
    <name type="scientific">Acididesulfobacillus acetoxydans</name>
    <dbReference type="NCBI Taxonomy" id="1561005"/>
    <lineage>
        <taxon>Bacteria</taxon>
        <taxon>Bacillati</taxon>
        <taxon>Bacillota</taxon>
        <taxon>Clostridia</taxon>
        <taxon>Eubacteriales</taxon>
        <taxon>Peptococcaceae</taxon>
        <taxon>Acididesulfobacillus</taxon>
    </lineage>
</organism>
<dbReference type="EC" id="2.7.1.144" evidence="7"/>
<dbReference type="GO" id="GO:0009024">
    <property type="term" value="F:tagatose-6-phosphate kinase activity"/>
    <property type="evidence" value="ECO:0007669"/>
    <property type="project" value="UniProtKB-EC"/>
</dbReference>
<dbReference type="PANTHER" id="PTHR46566">
    <property type="entry name" value="1-PHOSPHOFRUCTOKINASE-RELATED"/>
    <property type="match status" value="1"/>
</dbReference>
<evidence type="ECO:0000259" key="9">
    <source>
        <dbReference type="Pfam" id="PF00294"/>
    </source>
</evidence>
<dbReference type="NCBIfam" id="TIGR03168">
    <property type="entry name" value="1-PFK"/>
    <property type="match status" value="1"/>
</dbReference>
<name>A0A8S0XB86_9FIRM</name>
<dbReference type="Pfam" id="PF00294">
    <property type="entry name" value="PfkB"/>
    <property type="match status" value="1"/>
</dbReference>
<dbReference type="SUPFAM" id="SSF53613">
    <property type="entry name" value="Ribokinase-like"/>
    <property type="match status" value="1"/>
</dbReference>
<protein>
    <recommendedName>
        <fullName evidence="7">Tagatose-6-phosphate kinase</fullName>
        <ecNumber evidence="7">2.7.1.144</ecNumber>
    </recommendedName>
</protein>
<dbReference type="PANTHER" id="PTHR46566:SF2">
    <property type="entry name" value="ATP-DEPENDENT 6-PHOSPHOFRUCTOKINASE ISOZYME 2"/>
    <property type="match status" value="1"/>
</dbReference>
<dbReference type="InterPro" id="IPR002173">
    <property type="entry name" value="Carboh/pur_kinase_PfkB_CS"/>
</dbReference>
<dbReference type="PROSITE" id="PS00583">
    <property type="entry name" value="PFKB_KINASES_1"/>
    <property type="match status" value="1"/>
</dbReference>
<comment type="similarity">
    <text evidence="1">Belongs to the carbohydrate kinase pfkB family.</text>
</comment>
<comment type="similarity">
    <text evidence="7">Belongs to the carbohydrate kinase PfkB family. LacC subfamily.</text>
</comment>
<dbReference type="GO" id="GO:0044281">
    <property type="term" value="P:small molecule metabolic process"/>
    <property type="evidence" value="ECO:0007669"/>
    <property type="project" value="UniProtKB-ARBA"/>
</dbReference>
<comment type="catalytic activity">
    <reaction evidence="7">
        <text>D-tagatofuranose 6-phosphate + ATP = D-tagatofuranose 1,6-bisphosphate + ADP + H(+)</text>
        <dbReference type="Rhea" id="RHEA:12420"/>
        <dbReference type="ChEBI" id="CHEBI:15378"/>
        <dbReference type="ChEBI" id="CHEBI:30616"/>
        <dbReference type="ChEBI" id="CHEBI:58694"/>
        <dbReference type="ChEBI" id="CHEBI:58695"/>
        <dbReference type="ChEBI" id="CHEBI:456216"/>
        <dbReference type="EC" id="2.7.1.144"/>
    </reaction>
</comment>
<dbReference type="PIRSF" id="PIRSF000535">
    <property type="entry name" value="1PFK/6PFK/LacC"/>
    <property type="match status" value="1"/>
</dbReference>
<dbReference type="InterPro" id="IPR011611">
    <property type="entry name" value="PfkB_dom"/>
</dbReference>
<comment type="pathway">
    <text evidence="7">Carbohydrate metabolism; D-tagatose 6-phosphate degradation; D-glyceraldehyde 3-phosphate and glycerone phosphate from D-tagatose 6-phosphate: step 1/2.</text>
</comment>
<comment type="catalytic activity">
    <reaction evidence="6 8">
        <text>beta-D-fructose 1-phosphate + ATP = beta-D-fructose 1,6-bisphosphate + ADP + H(+)</text>
        <dbReference type="Rhea" id="RHEA:14213"/>
        <dbReference type="ChEBI" id="CHEBI:15378"/>
        <dbReference type="ChEBI" id="CHEBI:30616"/>
        <dbReference type="ChEBI" id="CHEBI:32966"/>
        <dbReference type="ChEBI" id="CHEBI:138881"/>
        <dbReference type="ChEBI" id="CHEBI:456216"/>
        <dbReference type="EC" id="2.7.1.56"/>
    </reaction>
</comment>
<dbReference type="CDD" id="cd01164">
    <property type="entry name" value="FruK_PfkB_like"/>
    <property type="match status" value="1"/>
</dbReference>
<dbReference type="AlphaFoldDB" id="A0A8S0XB86"/>
<evidence type="ECO:0000313" key="12">
    <source>
        <dbReference type="Proteomes" id="UP001071230"/>
    </source>
</evidence>
<keyword evidence="7" id="KW-0423">Lactose metabolism</keyword>
<evidence type="ECO:0000256" key="2">
    <source>
        <dbReference type="ARBA" id="ARBA00022679"/>
    </source>
</evidence>
<evidence type="ECO:0000256" key="3">
    <source>
        <dbReference type="ARBA" id="ARBA00022741"/>
    </source>
</evidence>
<dbReference type="FunFam" id="3.40.1190.20:FF:000001">
    <property type="entry name" value="Phosphofructokinase"/>
    <property type="match status" value="1"/>
</dbReference>
<keyword evidence="4 8" id="KW-0418">Kinase</keyword>
<keyword evidence="2 7" id="KW-0808">Transferase</keyword>
<reference evidence="10" key="2">
    <citation type="submission" date="2020-01" db="EMBL/GenBank/DDBJ databases">
        <authorList>
            <person name="Hornung B."/>
        </authorList>
    </citation>
    <scope>NUCLEOTIDE SEQUENCE</scope>
    <source>
        <strain evidence="10">PacBioINE</strain>
    </source>
</reference>
<evidence type="ECO:0000313" key="10">
    <source>
        <dbReference type="EMBL" id="CAA7600906.1"/>
    </source>
</evidence>
<dbReference type="InterPro" id="IPR029056">
    <property type="entry name" value="Ribokinase-like"/>
</dbReference>
<gene>
    <name evidence="10" type="ORF">DEACI_1559</name>
    <name evidence="11" type="ORF">DEACI_3419</name>
</gene>
<keyword evidence="3 7" id="KW-0547">Nucleotide-binding</keyword>
<dbReference type="Proteomes" id="UP000836597">
    <property type="component" value="Chromosome"/>
</dbReference>
<evidence type="ECO:0000313" key="11">
    <source>
        <dbReference type="EMBL" id="CEJ08937.1"/>
    </source>
</evidence>
<dbReference type="EMBL" id="CDGJ01000104">
    <property type="protein sequence ID" value="CEJ08937.1"/>
    <property type="molecule type" value="Genomic_DNA"/>
</dbReference>
<dbReference type="GO" id="GO:0005829">
    <property type="term" value="C:cytosol"/>
    <property type="evidence" value="ECO:0007669"/>
    <property type="project" value="TreeGrafter"/>
</dbReference>
<sequence length="309" mass="33120">MILTVTLNTAIDKAYKVESFQPGQVIRVKDAKYSAGGKGLNVTRVITTLGEPVLAIGFSGGYAGMFVESELNKAKIPHQFVRIQGETRSCINIIDSSTGVQTELLEPGPTVEEEDLSKLIDLYEREVDLCDVITLSGSVLNGVKENIYRVLVEIARSKGKKVILDTSERYLVEGTKSYPTLVKPNVNEAEYLLGTKIRNVTDAKSAAKHLVKLGVQLAAISLGRDGAVVATEKRTYYAKAPSVQALNTVGSGDAMVAGFAVALARGYGVEEMLKLGVAVSAANAVTIETGSCKLEDIQFFLRQVAVTGM</sequence>
<dbReference type="Proteomes" id="UP001071230">
    <property type="component" value="Unassembled WGS sequence"/>
</dbReference>
<proteinExistence type="inferred from homology"/>
<evidence type="ECO:0000256" key="1">
    <source>
        <dbReference type="ARBA" id="ARBA00005380"/>
    </source>
</evidence>
<evidence type="ECO:0000256" key="7">
    <source>
        <dbReference type="PIRNR" id="PIRNR000535"/>
    </source>
</evidence>
<dbReference type="GO" id="GO:0005524">
    <property type="term" value="F:ATP binding"/>
    <property type="evidence" value="ECO:0007669"/>
    <property type="project" value="UniProtKB-UniRule"/>
</dbReference>
<accession>A0A8S0XB86</accession>
<comment type="function">
    <text evidence="8">Catalyzes the ATP-dependent phosphorylation of fructose-l-phosphate to fructose-l,6-bisphosphate.</text>
</comment>
<dbReference type="GO" id="GO:0005988">
    <property type="term" value="P:lactose metabolic process"/>
    <property type="evidence" value="ECO:0007669"/>
    <property type="project" value="UniProtKB-KW"/>
</dbReference>
<dbReference type="PROSITE" id="PS00584">
    <property type="entry name" value="PFKB_KINASES_2"/>
    <property type="match status" value="1"/>
</dbReference>
<evidence type="ECO:0000256" key="8">
    <source>
        <dbReference type="RuleBase" id="RU369061"/>
    </source>
</evidence>
<dbReference type="GO" id="GO:0008662">
    <property type="term" value="F:1-phosphofructokinase activity"/>
    <property type="evidence" value="ECO:0007669"/>
    <property type="project" value="UniProtKB-UniRule"/>
</dbReference>
<dbReference type="NCBIfam" id="TIGR03828">
    <property type="entry name" value="pfkB"/>
    <property type="match status" value="1"/>
</dbReference>
<feature type="domain" description="Carbohydrate kinase PfkB" evidence="9">
    <location>
        <begin position="10"/>
        <end position="292"/>
    </location>
</feature>
<dbReference type="InterPro" id="IPR017583">
    <property type="entry name" value="Tagatose/fructose_Pkinase"/>
</dbReference>
<evidence type="ECO:0000256" key="4">
    <source>
        <dbReference type="ARBA" id="ARBA00022777"/>
    </source>
</evidence>
<evidence type="ECO:0000256" key="6">
    <source>
        <dbReference type="ARBA" id="ARBA00047745"/>
    </source>
</evidence>
<evidence type="ECO:0000256" key="5">
    <source>
        <dbReference type="ARBA" id="ARBA00022840"/>
    </source>
</evidence>
<dbReference type="EMBL" id="LR746496">
    <property type="protein sequence ID" value="CAA7600906.1"/>
    <property type="molecule type" value="Genomic_DNA"/>
</dbReference>
<keyword evidence="5 7" id="KW-0067">ATP-binding</keyword>
<dbReference type="KEGG" id="aacx:DEACI_1559"/>
<dbReference type="InterPro" id="IPR022463">
    <property type="entry name" value="1-PFruKinase"/>
</dbReference>
<dbReference type="GO" id="GO:0016052">
    <property type="term" value="P:carbohydrate catabolic process"/>
    <property type="evidence" value="ECO:0007669"/>
    <property type="project" value="UniProtKB-ARBA"/>
</dbReference>
<dbReference type="RefSeq" id="WP_240984496.1">
    <property type="nucleotide sequence ID" value="NZ_CDGJ01000104.1"/>
</dbReference>
<reference evidence="11" key="1">
    <citation type="submission" date="2014-11" db="EMBL/GenBank/DDBJ databases">
        <authorList>
            <person name="Hornung B.V."/>
        </authorList>
    </citation>
    <scope>NUCLEOTIDE SEQUENCE</scope>
    <source>
        <strain evidence="11">INE</strain>
    </source>
</reference>
<dbReference type="Gene3D" id="3.40.1190.20">
    <property type="match status" value="1"/>
</dbReference>
<keyword evidence="12" id="KW-1185">Reference proteome</keyword>